<evidence type="ECO:0000313" key="1">
    <source>
        <dbReference type="EMBL" id="EHO50591.1"/>
    </source>
</evidence>
<dbReference type="PATRIC" id="fig|797516.3.peg.1720"/>
<organism evidence="1 2">
    <name type="scientific">Lentilactobacillus kisonensis F0435</name>
    <dbReference type="NCBI Taxonomy" id="797516"/>
    <lineage>
        <taxon>Bacteria</taxon>
        <taxon>Bacillati</taxon>
        <taxon>Bacillota</taxon>
        <taxon>Bacilli</taxon>
        <taxon>Lactobacillales</taxon>
        <taxon>Lactobacillaceae</taxon>
        <taxon>Lentilactobacillus</taxon>
    </lineage>
</organism>
<name>H1LH31_9LACO</name>
<comment type="caution">
    <text evidence="1">The sequence shown here is derived from an EMBL/GenBank/DDBJ whole genome shotgun (WGS) entry which is preliminary data.</text>
</comment>
<accession>H1LH31</accession>
<sequence>MWSFGGHFADHMYFFDHMWSFLVAFDHTKNVVILLNAYLLGFE</sequence>
<gene>
    <name evidence="1" type="ORF">HMPREF9104_01921</name>
</gene>
<proteinExistence type="predicted"/>
<dbReference type="Proteomes" id="UP000005025">
    <property type="component" value="Unassembled WGS sequence"/>
</dbReference>
<dbReference type="AlphaFoldDB" id="H1LH31"/>
<evidence type="ECO:0000313" key="2">
    <source>
        <dbReference type="Proteomes" id="UP000005025"/>
    </source>
</evidence>
<reference evidence="1 2" key="1">
    <citation type="submission" date="2011-09" db="EMBL/GenBank/DDBJ databases">
        <authorList>
            <person name="Weinstock G."/>
            <person name="Sodergren E."/>
            <person name="Clifton S."/>
            <person name="Fulton L."/>
            <person name="Fulton B."/>
            <person name="Courtney L."/>
            <person name="Fronick C."/>
            <person name="Harrison M."/>
            <person name="Strong C."/>
            <person name="Farmer C."/>
            <person name="Delahaunty K."/>
            <person name="Markovic C."/>
            <person name="Hall O."/>
            <person name="Minx P."/>
            <person name="Tomlinson C."/>
            <person name="Mitreva M."/>
            <person name="Hou S."/>
            <person name="Chen J."/>
            <person name="Wollam A."/>
            <person name="Pepin K.H."/>
            <person name="Johnson M."/>
            <person name="Bhonagiri V."/>
            <person name="Zhang X."/>
            <person name="Suruliraj S."/>
            <person name="Warren W."/>
            <person name="Chinwalla A."/>
            <person name="Mardis E.R."/>
            <person name="Wilson R.K."/>
        </authorList>
    </citation>
    <scope>NUCLEOTIDE SEQUENCE [LARGE SCALE GENOMIC DNA]</scope>
    <source>
        <strain evidence="1 2">F0435</strain>
    </source>
</reference>
<protein>
    <submittedName>
        <fullName evidence="1">Uncharacterized protein</fullName>
    </submittedName>
</protein>
<dbReference type="EMBL" id="AGRJ01000165">
    <property type="protein sequence ID" value="EHO50591.1"/>
    <property type="molecule type" value="Genomic_DNA"/>
</dbReference>
<dbReference type="HOGENOM" id="CLU_3235227_0_0_9"/>